<comment type="caution">
    <text evidence="2">The sequence shown here is derived from an EMBL/GenBank/DDBJ whole genome shotgun (WGS) entry which is preliminary data.</text>
</comment>
<dbReference type="OrthoDB" id="5908956at2759"/>
<dbReference type="Gene3D" id="2.20.25.240">
    <property type="match status" value="1"/>
</dbReference>
<name>A0A6V7UW74_MELEN</name>
<dbReference type="EMBL" id="CAJEWN010000121">
    <property type="protein sequence ID" value="CAD2166864.1"/>
    <property type="molecule type" value="Genomic_DNA"/>
</dbReference>
<dbReference type="AlphaFoldDB" id="A0A6V7UW74"/>
<gene>
    <name evidence="2" type="ORF">MENT_LOCUS18167</name>
</gene>
<evidence type="ECO:0000256" key="1">
    <source>
        <dbReference type="SAM" id="SignalP"/>
    </source>
</evidence>
<reference evidence="2 3" key="1">
    <citation type="submission" date="2020-08" db="EMBL/GenBank/DDBJ databases">
        <authorList>
            <person name="Koutsovoulos G."/>
            <person name="Danchin GJ E."/>
        </authorList>
    </citation>
    <scope>NUCLEOTIDE SEQUENCE [LARGE SCALE GENOMIC DNA]</scope>
</reference>
<keyword evidence="1" id="KW-0732">Signal</keyword>
<evidence type="ECO:0000313" key="2">
    <source>
        <dbReference type="EMBL" id="CAD2166864.1"/>
    </source>
</evidence>
<organism evidence="2 3">
    <name type="scientific">Meloidogyne enterolobii</name>
    <name type="common">Root-knot nematode worm</name>
    <name type="synonym">Meloidogyne mayaguensis</name>
    <dbReference type="NCBI Taxonomy" id="390850"/>
    <lineage>
        <taxon>Eukaryota</taxon>
        <taxon>Metazoa</taxon>
        <taxon>Ecdysozoa</taxon>
        <taxon>Nematoda</taxon>
        <taxon>Chromadorea</taxon>
        <taxon>Rhabditida</taxon>
        <taxon>Tylenchina</taxon>
        <taxon>Tylenchomorpha</taxon>
        <taxon>Tylenchoidea</taxon>
        <taxon>Meloidogynidae</taxon>
        <taxon>Meloidogyninae</taxon>
        <taxon>Meloidogyne</taxon>
    </lineage>
</organism>
<sequence>MINVFNNLRVLIFIWPTSTAESKQKINSIMIKCKDMNSNFVTNFNDIVTDVEGNEQFKSTNYVKTLTCPNGEYTLMVNYKIELSQTAYHKTSIKYNGNIFYHHSTTLWVCARYSVRGIDKCRASIHVEDNYNIEDKYLDVVHNHDPQYAENYKIVRIKL</sequence>
<dbReference type="Proteomes" id="UP000580250">
    <property type="component" value="Unassembled WGS sequence"/>
</dbReference>
<feature type="signal peptide" evidence="1">
    <location>
        <begin position="1"/>
        <end position="22"/>
    </location>
</feature>
<evidence type="ECO:0000313" key="3">
    <source>
        <dbReference type="Proteomes" id="UP000580250"/>
    </source>
</evidence>
<accession>A0A6V7UW74</accession>
<proteinExistence type="predicted"/>
<feature type="chain" id="PRO_5027857272" evidence="1">
    <location>
        <begin position="23"/>
        <end position="159"/>
    </location>
</feature>
<protein>
    <submittedName>
        <fullName evidence="2">Uncharacterized protein</fullName>
    </submittedName>
</protein>